<proteinExistence type="predicted"/>
<evidence type="ECO:0000313" key="3">
    <source>
        <dbReference type="EMBL" id="RAK35769.1"/>
    </source>
</evidence>
<comment type="caution">
    <text evidence="3">The sequence shown here is derived from an EMBL/GenBank/DDBJ whole genome shotgun (WGS) entry which is preliminary data.</text>
</comment>
<feature type="chain" id="PRO_5016398152" evidence="1">
    <location>
        <begin position="30"/>
        <end position="405"/>
    </location>
</feature>
<dbReference type="Proteomes" id="UP000249341">
    <property type="component" value="Unassembled WGS sequence"/>
</dbReference>
<dbReference type="SMART" id="SM00429">
    <property type="entry name" value="IPT"/>
    <property type="match status" value="1"/>
</dbReference>
<reference evidence="3 4" key="1">
    <citation type="submission" date="2018-06" db="EMBL/GenBank/DDBJ databases">
        <title>Genomic Encyclopedia of Type Strains, Phase III (KMG-III): the genomes of soil and plant-associated and newly described type strains.</title>
        <authorList>
            <person name="Whitman W."/>
        </authorList>
    </citation>
    <scope>NUCLEOTIDE SEQUENCE [LARGE SCALE GENOMIC DNA]</scope>
    <source>
        <strain evidence="3 4">CGMCC 4.7090</strain>
    </source>
</reference>
<gene>
    <name evidence="3" type="ORF">B0I29_109243</name>
</gene>
<keyword evidence="1" id="KW-0732">Signal</keyword>
<dbReference type="Pfam" id="PF01833">
    <property type="entry name" value="TIG"/>
    <property type="match status" value="1"/>
</dbReference>
<dbReference type="RefSeq" id="WP_111650766.1">
    <property type="nucleotide sequence ID" value="NZ_JACHWI010000006.1"/>
</dbReference>
<evidence type="ECO:0000313" key="4">
    <source>
        <dbReference type="Proteomes" id="UP000249341"/>
    </source>
</evidence>
<evidence type="ECO:0000259" key="2">
    <source>
        <dbReference type="SMART" id="SM00429"/>
    </source>
</evidence>
<organism evidence="3 4">
    <name type="scientific">Actinoplanes lutulentus</name>
    <dbReference type="NCBI Taxonomy" id="1287878"/>
    <lineage>
        <taxon>Bacteria</taxon>
        <taxon>Bacillati</taxon>
        <taxon>Actinomycetota</taxon>
        <taxon>Actinomycetes</taxon>
        <taxon>Micromonosporales</taxon>
        <taxon>Micromonosporaceae</taxon>
        <taxon>Actinoplanes</taxon>
    </lineage>
</organism>
<name>A0A327ZCC9_9ACTN</name>
<protein>
    <submittedName>
        <fullName evidence="3">IPT/TIG domain-containing protein</fullName>
    </submittedName>
</protein>
<dbReference type="EMBL" id="QLMJ01000009">
    <property type="protein sequence ID" value="RAK35769.1"/>
    <property type="molecule type" value="Genomic_DNA"/>
</dbReference>
<accession>A0A327ZCC9</accession>
<dbReference type="GO" id="GO:0005975">
    <property type="term" value="P:carbohydrate metabolic process"/>
    <property type="evidence" value="ECO:0007669"/>
    <property type="project" value="UniProtKB-ARBA"/>
</dbReference>
<dbReference type="InterPro" id="IPR002909">
    <property type="entry name" value="IPT_dom"/>
</dbReference>
<dbReference type="SUPFAM" id="SSF81296">
    <property type="entry name" value="E set domains"/>
    <property type="match status" value="1"/>
</dbReference>
<feature type="signal peptide" evidence="1">
    <location>
        <begin position="1"/>
        <end position="29"/>
    </location>
</feature>
<dbReference type="InterPro" id="IPR014756">
    <property type="entry name" value="Ig_E-set"/>
</dbReference>
<dbReference type="OrthoDB" id="3290226at2"/>
<keyword evidence="4" id="KW-1185">Reference proteome</keyword>
<feature type="domain" description="IPT/TIG" evidence="2">
    <location>
        <begin position="175"/>
        <end position="273"/>
    </location>
</feature>
<evidence type="ECO:0000256" key="1">
    <source>
        <dbReference type="SAM" id="SignalP"/>
    </source>
</evidence>
<dbReference type="Gene3D" id="2.60.40.10">
    <property type="entry name" value="Immunoglobulins"/>
    <property type="match status" value="1"/>
</dbReference>
<dbReference type="InterPro" id="IPR013783">
    <property type="entry name" value="Ig-like_fold"/>
</dbReference>
<dbReference type="CDD" id="cd00603">
    <property type="entry name" value="IPT_PCSR"/>
    <property type="match status" value="1"/>
</dbReference>
<sequence length="405" mass="39959">MIRRITRAVLASVVLTATVLVGAGSPASAAAVAMTLSKTYGTSGAGGTIVGSVPPTAIAPFPAGSVTPVVQFQFVGAATTGCALKAQTRTQIAGPAAVTTAGVLTAELAKVKRITPWKIVFKVPTAAYPGDSINPTGLVLTGTQAQARWYVCVYDTESTTTSTLLATSVYTITLRPTITSISPASSPAAGGQTITVNGTGFSPVTTAITGSIDGAPLSNIRVASNGNSFTATTGVRAAGTGLALTVVAPGGTVSSLDPDNNPVTLTTYPFAYTNGITISPSTGVTGAQVTVSVTGAGFSALIFDPAAAATSSDPHVFLVDGAYDAATNRGVAECTVGIVVSDTELICDLDLTATQLSPTTSAPTSGVVPDGAYIMTVVANGDTGAAGAASPSIISSGAAFVVGPY</sequence>
<dbReference type="AlphaFoldDB" id="A0A327ZCC9"/>